<protein>
    <submittedName>
        <fullName evidence="5">C4-dicarboxylate-binding protein DctP</fullName>
    </submittedName>
</protein>
<feature type="signal peptide" evidence="4">
    <location>
        <begin position="1"/>
        <end position="24"/>
    </location>
</feature>
<comment type="subcellular location">
    <subcellularLocation>
        <location evidence="1">Periplasm</location>
    </subcellularLocation>
</comment>
<dbReference type="Proteomes" id="UP000295050">
    <property type="component" value="Unassembled WGS sequence"/>
</dbReference>
<dbReference type="EMBL" id="SLXU01000003">
    <property type="protein sequence ID" value="TCP61855.1"/>
    <property type="molecule type" value="Genomic_DNA"/>
</dbReference>
<dbReference type="GO" id="GO:0042597">
    <property type="term" value="C:periplasmic space"/>
    <property type="evidence" value="ECO:0007669"/>
    <property type="project" value="UniProtKB-SubCell"/>
</dbReference>
<evidence type="ECO:0000256" key="3">
    <source>
        <dbReference type="ARBA" id="ARBA00022764"/>
    </source>
</evidence>
<dbReference type="OrthoDB" id="8673861at2"/>
<dbReference type="InterPro" id="IPR038404">
    <property type="entry name" value="TRAP_DctP_sf"/>
</dbReference>
<comment type="caution">
    <text evidence="5">The sequence shown here is derived from an EMBL/GenBank/DDBJ whole genome shotgun (WGS) entry which is preliminary data.</text>
</comment>
<dbReference type="AlphaFoldDB" id="A0A4R2RRR4"/>
<evidence type="ECO:0000313" key="5">
    <source>
        <dbReference type="EMBL" id="TCP61855.1"/>
    </source>
</evidence>
<evidence type="ECO:0000256" key="4">
    <source>
        <dbReference type="SAM" id="SignalP"/>
    </source>
</evidence>
<dbReference type="GO" id="GO:0055085">
    <property type="term" value="P:transmembrane transport"/>
    <property type="evidence" value="ECO:0007669"/>
    <property type="project" value="InterPro"/>
</dbReference>
<evidence type="ECO:0000313" key="6">
    <source>
        <dbReference type="Proteomes" id="UP000295050"/>
    </source>
</evidence>
<proteinExistence type="predicted"/>
<organism evidence="5 6">
    <name type="scientific">Rhodovulum bhavnagarense</name>
    <dbReference type="NCBI Taxonomy" id="992286"/>
    <lineage>
        <taxon>Bacteria</taxon>
        <taxon>Pseudomonadati</taxon>
        <taxon>Pseudomonadota</taxon>
        <taxon>Alphaproteobacteria</taxon>
        <taxon>Rhodobacterales</taxon>
        <taxon>Paracoccaceae</taxon>
        <taxon>Rhodovulum</taxon>
    </lineage>
</organism>
<feature type="chain" id="PRO_5020522921" evidence="4">
    <location>
        <begin position="25"/>
        <end position="332"/>
    </location>
</feature>
<keyword evidence="2 4" id="KW-0732">Signal</keyword>
<evidence type="ECO:0000256" key="1">
    <source>
        <dbReference type="ARBA" id="ARBA00004418"/>
    </source>
</evidence>
<dbReference type="PANTHER" id="PTHR33376">
    <property type="match status" value="1"/>
</dbReference>
<sequence>MNNVGRGALAALAFFAATTGTAHAERTLRLTLQVPVNHPVGQNIVFFKDQVEEASGGEIKIEVYDSAQLYKGSEVPQAVASGAIDMGLVLIDEYAGTIPATGLFSVAFMFPDYDALARAANADSAVRQQIDELIRQTGTRVMWWQDYGPVQLLSKDAPLLSPEDMKGKKVRVLGKPSGDFIQAVGGVPVKIGGSEQFLAYQRGTVDIGMTGTTAIESRKLYEVMDWVTITNHAQTEFLVVMNDATWDKMSEEEQGWMRQAALAAEEKMRAETKDKNLASEAFIAENTDMQVQNLTAEQIAAWQAAAAPAVDAYIAAAGEEGRKLVEAVRALK</sequence>
<dbReference type="PANTHER" id="PTHR33376:SF4">
    <property type="entry name" value="SIALIC ACID-BINDING PERIPLASMIC PROTEIN SIAP"/>
    <property type="match status" value="1"/>
</dbReference>
<gene>
    <name evidence="5" type="ORF">EV663_10338</name>
</gene>
<dbReference type="InterPro" id="IPR018389">
    <property type="entry name" value="DctP_fam"/>
</dbReference>
<reference evidence="5 6" key="1">
    <citation type="submission" date="2019-03" db="EMBL/GenBank/DDBJ databases">
        <title>Genomic Encyclopedia of Type Strains, Phase IV (KMG-IV): sequencing the most valuable type-strain genomes for metagenomic binning, comparative biology and taxonomic classification.</title>
        <authorList>
            <person name="Goeker M."/>
        </authorList>
    </citation>
    <scope>NUCLEOTIDE SEQUENCE [LARGE SCALE GENOMIC DNA]</scope>
    <source>
        <strain evidence="5 6">DSM 24766</strain>
    </source>
</reference>
<keyword evidence="6" id="KW-1185">Reference proteome</keyword>
<dbReference type="Pfam" id="PF03480">
    <property type="entry name" value="DctP"/>
    <property type="match status" value="1"/>
</dbReference>
<accession>A0A4R2RRR4</accession>
<dbReference type="NCBIfam" id="NF037995">
    <property type="entry name" value="TRAP_S1"/>
    <property type="match status" value="1"/>
</dbReference>
<dbReference type="SUPFAM" id="SSF53850">
    <property type="entry name" value="Periplasmic binding protein-like II"/>
    <property type="match status" value="1"/>
</dbReference>
<dbReference type="RefSeq" id="WP_132950731.1">
    <property type="nucleotide sequence ID" value="NZ_SLXU01000003.1"/>
</dbReference>
<name>A0A4R2RRR4_9RHOB</name>
<keyword evidence="3" id="KW-0574">Periplasm</keyword>
<evidence type="ECO:0000256" key="2">
    <source>
        <dbReference type="ARBA" id="ARBA00022729"/>
    </source>
</evidence>
<dbReference type="Gene3D" id="3.40.190.170">
    <property type="entry name" value="Bacterial extracellular solute-binding protein, family 7"/>
    <property type="match status" value="1"/>
</dbReference>